<comment type="caution">
    <text evidence="2">The sequence shown here is derived from an EMBL/GenBank/DDBJ whole genome shotgun (WGS) entry which is preliminary data.</text>
</comment>
<name>A0A8I1KLM7_9HYPH</name>
<sequence length="99" mass="10443">MKTLLIVAGLFFTLFGGAIAWFASSDPGHEYDLTLVIPIDTRHMPRAVNLPKVESTSSAEVDSPPAVDGRAEAGNAPVLPDRPPVQLNYATGAASEAPR</sequence>
<evidence type="ECO:0000256" key="1">
    <source>
        <dbReference type="SAM" id="MobiDB-lite"/>
    </source>
</evidence>
<dbReference type="Proteomes" id="UP000623250">
    <property type="component" value="Unassembled WGS sequence"/>
</dbReference>
<organism evidence="2 3">
    <name type="scientific">Rhodomicrobium udaipurense</name>
    <dbReference type="NCBI Taxonomy" id="1202716"/>
    <lineage>
        <taxon>Bacteria</taxon>
        <taxon>Pseudomonadati</taxon>
        <taxon>Pseudomonadota</taxon>
        <taxon>Alphaproteobacteria</taxon>
        <taxon>Hyphomicrobiales</taxon>
        <taxon>Hyphomicrobiaceae</taxon>
        <taxon>Rhodomicrobium</taxon>
    </lineage>
</organism>
<dbReference type="AlphaFoldDB" id="A0A8I1KLM7"/>
<feature type="region of interest" description="Disordered" evidence="1">
    <location>
        <begin position="50"/>
        <end position="99"/>
    </location>
</feature>
<gene>
    <name evidence="2" type="ORF">JDN41_09105</name>
</gene>
<dbReference type="EMBL" id="JAEMUK010000016">
    <property type="protein sequence ID" value="MBJ7543718.1"/>
    <property type="molecule type" value="Genomic_DNA"/>
</dbReference>
<keyword evidence="3" id="KW-1185">Reference proteome</keyword>
<evidence type="ECO:0000313" key="3">
    <source>
        <dbReference type="Proteomes" id="UP000623250"/>
    </source>
</evidence>
<reference evidence="2 3" key="1">
    <citation type="submission" date="2020-12" db="EMBL/GenBank/DDBJ databases">
        <title>Revised draft genomes of Rhodomicrobium vannielii ATCC 17100 and Rhodomicrobium udaipurense JA643.</title>
        <authorList>
            <person name="Conners E.M."/>
            <person name="Davenport E.J."/>
            <person name="Bose A."/>
        </authorList>
    </citation>
    <scope>NUCLEOTIDE SEQUENCE [LARGE SCALE GENOMIC DNA]</scope>
    <source>
        <strain evidence="2 3">JA643</strain>
    </source>
</reference>
<dbReference type="RefSeq" id="WP_037232970.1">
    <property type="nucleotide sequence ID" value="NZ_JAEMUK010000016.1"/>
</dbReference>
<accession>A0A8I1KLM7</accession>
<protein>
    <submittedName>
        <fullName evidence="2">Uncharacterized protein</fullName>
    </submittedName>
</protein>
<proteinExistence type="predicted"/>
<evidence type="ECO:0000313" key="2">
    <source>
        <dbReference type="EMBL" id="MBJ7543718.1"/>
    </source>
</evidence>